<dbReference type="EMBL" id="MK500505">
    <property type="protein sequence ID" value="QBK90974.1"/>
    <property type="molecule type" value="Genomic_DNA"/>
</dbReference>
<gene>
    <name evidence="1" type="ORF">LCPAC201_02750</name>
</gene>
<proteinExistence type="predicted"/>
<protein>
    <submittedName>
        <fullName evidence="1">Uncharacterized protein</fullName>
    </submittedName>
</protein>
<reference evidence="1" key="1">
    <citation type="journal article" date="2019" name="MBio">
        <title>Virus Genomes from Deep Sea Sediments Expand the Ocean Megavirome and Support Independent Origins of Viral Gigantism.</title>
        <authorList>
            <person name="Backstrom D."/>
            <person name="Yutin N."/>
            <person name="Jorgensen S.L."/>
            <person name="Dharamshi J."/>
            <person name="Homa F."/>
            <person name="Zaremba-Niedwiedzka K."/>
            <person name="Spang A."/>
            <person name="Wolf Y.I."/>
            <person name="Koonin E.V."/>
            <person name="Ettema T.J."/>
        </authorList>
    </citation>
    <scope>NUCLEOTIDE SEQUENCE</scope>
</reference>
<evidence type="ECO:0000313" key="1">
    <source>
        <dbReference type="EMBL" id="QBK90974.1"/>
    </source>
</evidence>
<organism evidence="1">
    <name type="scientific">Pithovirus LCPAC201</name>
    <dbReference type="NCBI Taxonomy" id="2506591"/>
    <lineage>
        <taxon>Viruses</taxon>
        <taxon>Pithoviruses</taxon>
    </lineage>
</organism>
<name>A0A481Z531_9VIRU</name>
<accession>A0A481Z531</accession>
<sequence>MMNISVSPYPTEKGKLYLSLEDGIVYFPANGAITVIGCDINNTKIVSPIDSTDALKSLVANPAGFRVSIDDSLAREHQNNGGLKASNIIVDSGSIRHRTFEPASLTAIVSDYIVENSSSENLSLDVLPNKFQEELEPRIESMKVTAELKKMTASLEIIRLKLCVRNDDKQLGFDSRHDSKIKEIQKKINELILDIPSDFS</sequence>